<dbReference type="EMBL" id="JAYKXP010000139">
    <property type="protein sequence ID" value="KAK7023451.1"/>
    <property type="molecule type" value="Genomic_DNA"/>
</dbReference>
<proteinExistence type="predicted"/>
<dbReference type="Proteomes" id="UP001383192">
    <property type="component" value="Unassembled WGS sequence"/>
</dbReference>
<feature type="transmembrane region" description="Helical" evidence="1">
    <location>
        <begin position="180"/>
        <end position="205"/>
    </location>
</feature>
<comment type="caution">
    <text evidence="2">The sequence shown here is derived from an EMBL/GenBank/DDBJ whole genome shotgun (WGS) entry which is preliminary data.</text>
</comment>
<keyword evidence="3" id="KW-1185">Reference proteome</keyword>
<evidence type="ECO:0000313" key="3">
    <source>
        <dbReference type="Proteomes" id="UP001383192"/>
    </source>
</evidence>
<organism evidence="2 3">
    <name type="scientific">Paramarasmius palmivorus</name>
    <dbReference type="NCBI Taxonomy" id="297713"/>
    <lineage>
        <taxon>Eukaryota</taxon>
        <taxon>Fungi</taxon>
        <taxon>Dikarya</taxon>
        <taxon>Basidiomycota</taxon>
        <taxon>Agaricomycotina</taxon>
        <taxon>Agaricomycetes</taxon>
        <taxon>Agaricomycetidae</taxon>
        <taxon>Agaricales</taxon>
        <taxon>Marasmiineae</taxon>
        <taxon>Marasmiaceae</taxon>
        <taxon>Paramarasmius</taxon>
    </lineage>
</organism>
<keyword evidence="1" id="KW-0812">Transmembrane</keyword>
<keyword evidence="1" id="KW-0472">Membrane</keyword>
<gene>
    <name evidence="2" type="ORF">VNI00_016757</name>
</gene>
<name>A0AAW0BAZ5_9AGAR</name>
<protein>
    <submittedName>
        <fullName evidence="2">Uncharacterized protein</fullName>
    </submittedName>
</protein>
<reference evidence="2 3" key="1">
    <citation type="submission" date="2024-01" db="EMBL/GenBank/DDBJ databases">
        <title>A draft genome for a cacao thread blight-causing isolate of Paramarasmius palmivorus.</title>
        <authorList>
            <person name="Baruah I.K."/>
            <person name="Bukari Y."/>
            <person name="Amoako-Attah I."/>
            <person name="Meinhardt L.W."/>
            <person name="Bailey B.A."/>
            <person name="Cohen S.P."/>
        </authorList>
    </citation>
    <scope>NUCLEOTIDE SEQUENCE [LARGE SCALE GENOMIC DNA]</scope>
    <source>
        <strain evidence="2 3">GH-12</strain>
    </source>
</reference>
<keyword evidence="1" id="KW-1133">Transmembrane helix</keyword>
<accession>A0AAW0BAZ5</accession>
<dbReference type="AlphaFoldDB" id="A0AAW0BAZ5"/>
<evidence type="ECO:0000256" key="1">
    <source>
        <dbReference type="SAM" id="Phobius"/>
    </source>
</evidence>
<feature type="transmembrane region" description="Helical" evidence="1">
    <location>
        <begin position="155"/>
        <end position="174"/>
    </location>
</feature>
<evidence type="ECO:0000313" key="2">
    <source>
        <dbReference type="EMBL" id="KAK7023451.1"/>
    </source>
</evidence>
<sequence>MASASAALPALDNTACLLLYHPNLVLALKLYLDGGALHRCSFCSGALGNSVLPDVVLLQGTVTSLQPSETRCQPQRQDYPSDPIRLKVMVGTTLVLDTTHQVMLCHLLYTYLITNYGKPVVLGELIWSILVRFHRVDRATLLGMAHLDPHKNRPVTILILLLIFAEFGVTLAYFGCSTGLLTTVCAILSLITITVLPNTFIYITFYSTLARFYSTSFLATLNARAELRAANKTGKGNTFIGSVSLTFDPPGSSTIGSRDTGSRTHPERQITIKQNAGLVHTDSDIELDQIGDHAV</sequence>